<keyword evidence="3" id="KW-1185">Reference proteome</keyword>
<evidence type="ECO:0000259" key="1">
    <source>
        <dbReference type="Pfam" id="PF04230"/>
    </source>
</evidence>
<evidence type="ECO:0000313" key="2">
    <source>
        <dbReference type="EMBL" id="MUU77872.1"/>
    </source>
</evidence>
<dbReference type="AlphaFoldDB" id="A0A6L6UAD7"/>
<accession>A0A6L6UAD7</accession>
<proteinExistence type="predicted"/>
<dbReference type="Pfam" id="PF04230">
    <property type="entry name" value="PS_pyruv_trans"/>
    <property type="match status" value="1"/>
</dbReference>
<organism evidence="2 3">
    <name type="scientific">Winogradskyella endarachnes</name>
    <dbReference type="NCBI Taxonomy" id="2681965"/>
    <lineage>
        <taxon>Bacteria</taxon>
        <taxon>Pseudomonadati</taxon>
        <taxon>Bacteroidota</taxon>
        <taxon>Flavobacteriia</taxon>
        <taxon>Flavobacteriales</taxon>
        <taxon>Flavobacteriaceae</taxon>
        <taxon>Winogradskyella</taxon>
    </lineage>
</organism>
<dbReference type="Proteomes" id="UP000478208">
    <property type="component" value="Unassembled WGS sequence"/>
</dbReference>
<name>A0A6L6UAD7_9FLAO</name>
<comment type="caution">
    <text evidence="2">The sequence shown here is derived from an EMBL/GenBank/DDBJ whole genome shotgun (WGS) entry which is preliminary data.</text>
</comment>
<dbReference type="PANTHER" id="PTHR36836">
    <property type="entry name" value="COLANIC ACID BIOSYNTHESIS PROTEIN WCAK"/>
    <property type="match status" value="1"/>
</dbReference>
<evidence type="ECO:0000313" key="3">
    <source>
        <dbReference type="Proteomes" id="UP000478208"/>
    </source>
</evidence>
<feature type="domain" description="Polysaccharide pyruvyl transferase" evidence="1">
    <location>
        <begin position="40"/>
        <end position="286"/>
    </location>
</feature>
<dbReference type="InterPro" id="IPR007345">
    <property type="entry name" value="Polysacch_pyruvyl_Trfase"/>
</dbReference>
<dbReference type="PANTHER" id="PTHR36836:SF1">
    <property type="entry name" value="COLANIC ACID BIOSYNTHESIS PROTEIN WCAK"/>
    <property type="match status" value="1"/>
</dbReference>
<protein>
    <recommendedName>
        <fullName evidence="1">Polysaccharide pyruvyl transferase domain-containing protein</fullName>
    </recommendedName>
</protein>
<reference evidence="2 3" key="1">
    <citation type="submission" date="2019-12" db="EMBL/GenBank/DDBJ databases">
        <authorList>
            <person name="Li J."/>
        </authorList>
    </citation>
    <scope>NUCLEOTIDE SEQUENCE [LARGE SCALE GENOMIC DNA]</scope>
    <source>
        <strain evidence="2 3">HL2-2</strain>
    </source>
</reference>
<dbReference type="RefSeq" id="WP_157362776.1">
    <property type="nucleotide sequence ID" value="NZ_WOWS01000002.1"/>
</dbReference>
<sequence>MIKNKLIALSILFSSFFRRLKLVGDKTKYIAYIGGHGHENYGDDVMFNILAKYLNTEGYKLITIHSYGIEKTLKYFRLSGPAFFEKIILGGGTLINDMWYYKVESLINLDVPIISLGTGVGSCGLEQNKHIDFLKWESVLNAFEEVNVRGAISKERLSTIGVESNIVGDLALLNGKKEVKKGNRKKIVLNLMNIKEYNGFWESLIPKLKSLAENGWEITPLILNPIDYDYTKTYFEKLNINADFLLVKNEKQFLDIIDGASFSICVRLHGAVLTAIENTPTILFGYRDKCLDFMASIDQDRFYLNMDSLSKEQFNIDELLKELMDVDSNFTVRKKINIKILNHKNNITAHLKKAV</sequence>
<dbReference type="EMBL" id="WOWS01000002">
    <property type="protein sequence ID" value="MUU77872.1"/>
    <property type="molecule type" value="Genomic_DNA"/>
</dbReference>
<gene>
    <name evidence="2" type="ORF">GN138_05410</name>
</gene>